<keyword evidence="6" id="KW-0547">Nucleotide-binding</keyword>
<dbReference type="GO" id="GO:0003848">
    <property type="term" value="F:2-amino-4-hydroxy-6-hydroxymethyldihydropteridine diphosphokinase activity"/>
    <property type="evidence" value="ECO:0007669"/>
    <property type="project" value="UniProtKB-EC"/>
</dbReference>
<evidence type="ECO:0000259" key="13">
    <source>
        <dbReference type="PROSITE" id="PS00794"/>
    </source>
</evidence>
<comment type="pathway">
    <text evidence="1">Cofactor biosynthesis; tetrahydrofolate biosynthesis; 2-amino-4-hydroxy-6-hydroxymethyl-7,8-dihydropteridine diphosphate from 7,8-dihydroneopterin triphosphate: step 4/4.</text>
</comment>
<evidence type="ECO:0000313" key="14">
    <source>
        <dbReference type="EMBL" id="KTC98038.1"/>
    </source>
</evidence>
<dbReference type="GO" id="GO:0046656">
    <property type="term" value="P:folic acid biosynthetic process"/>
    <property type="evidence" value="ECO:0007669"/>
    <property type="project" value="UniProtKB-KW"/>
</dbReference>
<evidence type="ECO:0000256" key="4">
    <source>
        <dbReference type="ARBA" id="ARBA00016218"/>
    </source>
</evidence>
<keyword evidence="5 14" id="KW-0808">Transferase</keyword>
<evidence type="ECO:0000256" key="6">
    <source>
        <dbReference type="ARBA" id="ARBA00022741"/>
    </source>
</evidence>
<evidence type="ECO:0000256" key="12">
    <source>
        <dbReference type="ARBA" id="ARBA00033413"/>
    </source>
</evidence>
<organism evidence="14 15">
    <name type="scientific">Legionella erythra</name>
    <dbReference type="NCBI Taxonomy" id="448"/>
    <lineage>
        <taxon>Bacteria</taxon>
        <taxon>Pseudomonadati</taxon>
        <taxon>Pseudomonadota</taxon>
        <taxon>Gammaproteobacteria</taxon>
        <taxon>Legionellales</taxon>
        <taxon>Legionellaceae</taxon>
        <taxon>Legionella</taxon>
    </lineage>
</organism>
<dbReference type="InterPro" id="IPR000550">
    <property type="entry name" value="Hppk"/>
</dbReference>
<evidence type="ECO:0000256" key="11">
    <source>
        <dbReference type="ARBA" id="ARBA00029766"/>
    </source>
</evidence>
<dbReference type="OrthoDB" id="9808041at2"/>
<comment type="caution">
    <text evidence="14">The sequence shown here is derived from an EMBL/GenBank/DDBJ whole genome shotgun (WGS) entry which is preliminary data.</text>
</comment>
<reference evidence="14 15" key="1">
    <citation type="submission" date="2015-11" db="EMBL/GenBank/DDBJ databases">
        <title>Genomic analysis of 38 Legionella species identifies large and diverse effector repertoires.</title>
        <authorList>
            <person name="Burstein D."/>
            <person name="Amaro F."/>
            <person name="Zusman T."/>
            <person name="Lifshitz Z."/>
            <person name="Cohen O."/>
            <person name="Gilbert J.A."/>
            <person name="Pupko T."/>
            <person name="Shuman H.A."/>
            <person name="Segal G."/>
        </authorList>
    </citation>
    <scope>NUCLEOTIDE SEQUENCE [LARGE SCALE GENOMIC DNA]</scope>
    <source>
        <strain evidence="14 15">SE-32A-C8</strain>
    </source>
</reference>
<dbReference type="SUPFAM" id="SSF55083">
    <property type="entry name" value="6-hydroxymethyl-7,8-dihydropterin pyrophosphokinase, HPPK"/>
    <property type="match status" value="1"/>
</dbReference>
<dbReference type="NCBIfam" id="TIGR01498">
    <property type="entry name" value="folK"/>
    <property type="match status" value="1"/>
</dbReference>
<protein>
    <recommendedName>
        <fullName evidence="4">2-amino-4-hydroxy-6-hydroxymethyldihydropteridine pyrophosphokinase</fullName>
        <ecNumber evidence="3">2.7.6.3</ecNumber>
    </recommendedName>
    <alternativeName>
        <fullName evidence="11">6-hydroxymethyl-7,8-dihydropterin pyrophosphokinase</fullName>
    </alternativeName>
    <alternativeName>
        <fullName evidence="12">7,8-dihydro-6-hydroxymethylpterin-pyrophosphokinase</fullName>
    </alternativeName>
</protein>
<evidence type="ECO:0000313" key="15">
    <source>
        <dbReference type="Proteomes" id="UP000054773"/>
    </source>
</evidence>
<dbReference type="PANTHER" id="PTHR43071:SF1">
    <property type="entry name" value="2-AMINO-4-HYDROXY-6-HYDROXYMETHYLDIHYDROPTERIDINE PYROPHOSPHOKINASE"/>
    <property type="match status" value="1"/>
</dbReference>
<evidence type="ECO:0000256" key="8">
    <source>
        <dbReference type="ARBA" id="ARBA00022840"/>
    </source>
</evidence>
<evidence type="ECO:0000256" key="1">
    <source>
        <dbReference type="ARBA" id="ARBA00005051"/>
    </source>
</evidence>
<feature type="domain" description="7,8-dihydro-6-hydroxymethylpterin-pyrophosphokinase" evidence="13">
    <location>
        <begin position="88"/>
        <end position="99"/>
    </location>
</feature>
<evidence type="ECO:0000256" key="9">
    <source>
        <dbReference type="ARBA" id="ARBA00022909"/>
    </source>
</evidence>
<dbReference type="STRING" id="448.Lery_1092"/>
<evidence type="ECO:0000256" key="5">
    <source>
        <dbReference type="ARBA" id="ARBA00022679"/>
    </source>
</evidence>
<evidence type="ECO:0000256" key="2">
    <source>
        <dbReference type="ARBA" id="ARBA00005810"/>
    </source>
</evidence>
<dbReference type="GO" id="GO:0046654">
    <property type="term" value="P:tetrahydrofolate biosynthetic process"/>
    <property type="evidence" value="ECO:0007669"/>
    <property type="project" value="UniProtKB-UniPathway"/>
</dbReference>
<dbReference type="GO" id="GO:0016301">
    <property type="term" value="F:kinase activity"/>
    <property type="evidence" value="ECO:0007669"/>
    <property type="project" value="UniProtKB-KW"/>
</dbReference>
<dbReference type="Gene3D" id="3.30.70.560">
    <property type="entry name" value="7,8-Dihydro-6-hydroxymethylpterin-pyrophosphokinase HPPK"/>
    <property type="match status" value="1"/>
</dbReference>
<dbReference type="CDD" id="cd00483">
    <property type="entry name" value="HPPK"/>
    <property type="match status" value="1"/>
</dbReference>
<dbReference type="EMBL" id="LNYA01000023">
    <property type="protein sequence ID" value="KTC98038.1"/>
    <property type="molecule type" value="Genomic_DNA"/>
</dbReference>
<keyword evidence="9" id="KW-0289">Folate biosynthesis</keyword>
<name>A0A0W0TR58_LEGER</name>
<dbReference type="GO" id="GO:0005524">
    <property type="term" value="F:ATP binding"/>
    <property type="evidence" value="ECO:0007669"/>
    <property type="project" value="UniProtKB-KW"/>
</dbReference>
<proteinExistence type="inferred from homology"/>
<sequence length="149" mass="16938">MTRVYLGLGSNLGSAERQLRRALAALRTLPETRLLQVAPFYRNEAWGRKAQPRFTNTVAELETRLSPRVLLAHCHKIEQNQGRLRQLKWGARTLDIDILLFGPLVLNSLQLTIPHPRLLERDFACLPLLSINLLVKLPDGRLLADAVQF</sequence>
<dbReference type="UniPathway" id="UPA00077">
    <property type="reaction ID" value="UER00155"/>
</dbReference>
<evidence type="ECO:0000256" key="3">
    <source>
        <dbReference type="ARBA" id="ARBA00013253"/>
    </source>
</evidence>
<evidence type="ECO:0000256" key="10">
    <source>
        <dbReference type="ARBA" id="ARBA00029409"/>
    </source>
</evidence>
<comment type="similarity">
    <text evidence="2">Belongs to the HPPK family.</text>
</comment>
<dbReference type="Pfam" id="PF01288">
    <property type="entry name" value="HPPK"/>
    <property type="match status" value="1"/>
</dbReference>
<gene>
    <name evidence="14" type="primary">folK</name>
    <name evidence="14" type="ORF">Lery_1092</name>
</gene>
<dbReference type="PROSITE" id="PS00794">
    <property type="entry name" value="HPPK"/>
    <property type="match status" value="1"/>
</dbReference>
<comment type="function">
    <text evidence="10">Catalyzes the transfer of pyrophosphate from adenosine triphosphate (ATP) to 6-hydroxymethyl-7,8-dihydropterin, an enzymatic step in folate biosynthesis pathway.</text>
</comment>
<keyword evidence="8" id="KW-0067">ATP-binding</keyword>
<dbReference type="EC" id="2.7.6.3" evidence="3"/>
<keyword evidence="7 14" id="KW-0418">Kinase</keyword>
<dbReference type="RefSeq" id="WP_058526252.1">
    <property type="nucleotide sequence ID" value="NZ_CAAAHY010000002.1"/>
</dbReference>
<dbReference type="PANTHER" id="PTHR43071">
    <property type="entry name" value="2-AMINO-4-HYDROXY-6-HYDROXYMETHYLDIHYDROPTERIDINE PYROPHOSPHOKINASE"/>
    <property type="match status" value="1"/>
</dbReference>
<keyword evidence="15" id="KW-1185">Reference proteome</keyword>
<dbReference type="InterPro" id="IPR035907">
    <property type="entry name" value="Hppk_sf"/>
</dbReference>
<evidence type="ECO:0000256" key="7">
    <source>
        <dbReference type="ARBA" id="ARBA00022777"/>
    </source>
</evidence>
<dbReference type="PATRIC" id="fig|448.7.peg.1146"/>
<accession>A0A0W0TR58</accession>
<dbReference type="AlphaFoldDB" id="A0A0W0TR58"/>
<dbReference type="Proteomes" id="UP000054773">
    <property type="component" value="Unassembled WGS sequence"/>
</dbReference>